<dbReference type="OrthoDB" id="9804377at2"/>
<protein>
    <recommendedName>
        <fullName evidence="5">Thiamine diphosphokinase</fullName>
        <ecNumber evidence="5">2.7.6.2</ecNumber>
    </recommendedName>
</protein>
<keyword evidence="3 7" id="KW-0418">Kinase</keyword>
<dbReference type="GO" id="GO:0009229">
    <property type="term" value="P:thiamine diphosphate biosynthetic process"/>
    <property type="evidence" value="ECO:0007669"/>
    <property type="project" value="InterPro"/>
</dbReference>
<comment type="caution">
    <text evidence="7">The sequence shown here is derived from an EMBL/GenBank/DDBJ whole genome shotgun (WGS) entry which is preliminary data.</text>
</comment>
<dbReference type="InterPro" id="IPR053149">
    <property type="entry name" value="TPK"/>
</dbReference>
<keyword evidence="1" id="KW-0808">Transferase</keyword>
<accession>A0A1Q9JEV8</accession>
<evidence type="ECO:0000256" key="1">
    <source>
        <dbReference type="ARBA" id="ARBA00022679"/>
    </source>
</evidence>
<evidence type="ECO:0000256" key="5">
    <source>
        <dbReference type="NCBIfam" id="TIGR01378"/>
    </source>
</evidence>
<dbReference type="SUPFAM" id="SSF63862">
    <property type="entry name" value="Thiamin pyrophosphokinase, substrate-binding domain"/>
    <property type="match status" value="1"/>
</dbReference>
<dbReference type="EMBL" id="MJIE01000001">
    <property type="protein sequence ID" value="OLR54674.1"/>
    <property type="molecule type" value="Genomic_DNA"/>
</dbReference>
<keyword evidence="2" id="KW-0547">Nucleotide-binding</keyword>
<dbReference type="GO" id="GO:0030975">
    <property type="term" value="F:thiamine binding"/>
    <property type="evidence" value="ECO:0007669"/>
    <property type="project" value="InterPro"/>
</dbReference>
<keyword evidence="4" id="KW-0067">ATP-binding</keyword>
<evidence type="ECO:0000256" key="3">
    <source>
        <dbReference type="ARBA" id="ARBA00022777"/>
    </source>
</evidence>
<dbReference type="PANTHER" id="PTHR41299:SF1">
    <property type="entry name" value="THIAMINE PYROPHOSPHOKINASE"/>
    <property type="match status" value="1"/>
</dbReference>
<dbReference type="SMART" id="SM00983">
    <property type="entry name" value="TPK_B1_binding"/>
    <property type="match status" value="1"/>
</dbReference>
<dbReference type="Proteomes" id="UP000187404">
    <property type="component" value="Unassembled WGS sequence"/>
</dbReference>
<dbReference type="PANTHER" id="PTHR41299">
    <property type="entry name" value="THIAMINE PYROPHOSPHOKINASE"/>
    <property type="match status" value="1"/>
</dbReference>
<name>A0A1Q9JEV8_9FIRM</name>
<dbReference type="AlphaFoldDB" id="A0A1Q9JEV8"/>
<dbReference type="GO" id="GO:0005524">
    <property type="term" value="F:ATP binding"/>
    <property type="evidence" value="ECO:0007669"/>
    <property type="project" value="UniProtKB-KW"/>
</dbReference>
<dbReference type="STRING" id="1261640.BHK98_00350"/>
<reference evidence="7 8" key="1">
    <citation type="journal article" date="2016" name="Appl. Environ. Microbiol.">
        <title>Function and Phylogeny of Bacterial Butyryl Coenzyme A:Acetate Transferases and Their Diversity in the Proximal Colon of Swine.</title>
        <authorList>
            <person name="Trachsel J."/>
            <person name="Bayles D.O."/>
            <person name="Looft T."/>
            <person name="Levine U.Y."/>
            <person name="Allen H.K."/>
        </authorList>
    </citation>
    <scope>NUCLEOTIDE SEQUENCE [LARGE SCALE GENOMIC DNA]</scope>
    <source>
        <strain evidence="7 8">68-3-10</strain>
    </source>
</reference>
<gene>
    <name evidence="7" type="ORF">BHK98_00350</name>
</gene>
<dbReference type="Pfam" id="PF04265">
    <property type="entry name" value="TPK_B1_binding"/>
    <property type="match status" value="1"/>
</dbReference>
<dbReference type="InterPro" id="IPR036759">
    <property type="entry name" value="TPK_catalytic_sf"/>
</dbReference>
<dbReference type="Pfam" id="PF04263">
    <property type="entry name" value="TPK_catalytic"/>
    <property type="match status" value="1"/>
</dbReference>
<dbReference type="EC" id="2.7.6.2" evidence="5"/>
<feature type="domain" description="Thiamin pyrophosphokinase thiamin-binding" evidence="6">
    <location>
        <begin position="134"/>
        <end position="199"/>
    </location>
</feature>
<dbReference type="NCBIfam" id="TIGR01378">
    <property type="entry name" value="thi_PPkinase"/>
    <property type="match status" value="1"/>
</dbReference>
<dbReference type="InterPro" id="IPR007373">
    <property type="entry name" value="Thiamin_PyroPKinase_B1-bd"/>
</dbReference>
<evidence type="ECO:0000313" key="7">
    <source>
        <dbReference type="EMBL" id="OLR54674.1"/>
    </source>
</evidence>
<dbReference type="GO" id="GO:0004788">
    <property type="term" value="F:thiamine diphosphokinase activity"/>
    <property type="evidence" value="ECO:0007669"/>
    <property type="project" value="UniProtKB-UniRule"/>
</dbReference>
<dbReference type="SUPFAM" id="SSF63999">
    <property type="entry name" value="Thiamin pyrophosphokinase, catalytic domain"/>
    <property type="match status" value="1"/>
</dbReference>
<dbReference type="InterPro" id="IPR006282">
    <property type="entry name" value="Thi_PPkinase"/>
</dbReference>
<keyword evidence="8" id="KW-1185">Reference proteome</keyword>
<dbReference type="GO" id="GO:0016301">
    <property type="term" value="F:kinase activity"/>
    <property type="evidence" value="ECO:0007669"/>
    <property type="project" value="UniProtKB-KW"/>
</dbReference>
<sequence length="222" mass="24214">MKNFLIVTAHVEGLNYIDICQSQYDCVICADGGLEIAGILGLTPDLLIGDYDSGQLPENREVIRLPMEKDMTDSEAALDLAVSEGGENIIILGGLGGRFDHTMGNIGLLAKYCGKLHELAFVDGYNRVSMLEPGRYDIPRNKYRYMGLIAYGGSVEDLTLRGVKYPLTKYTLRDDTSLGVSNEITASAASLLFSAGRLLLIFSDDTPKPGTISPAPLRTRFR</sequence>
<organism evidence="7 8">
    <name type="scientific">Hornefia porci</name>
    <dbReference type="NCBI Taxonomy" id="2652292"/>
    <lineage>
        <taxon>Bacteria</taxon>
        <taxon>Bacillati</taxon>
        <taxon>Bacillota</taxon>
        <taxon>Clostridia</taxon>
        <taxon>Peptostreptococcales</taxon>
        <taxon>Anaerovoracaceae</taxon>
        <taxon>Hornefia</taxon>
    </lineage>
</organism>
<evidence type="ECO:0000256" key="2">
    <source>
        <dbReference type="ARBA" id="ARBA00022741"/>
    </source>
</evidence>
<dbReference type="CDD" id="cd07995">
    <property type="entry name" value="TPK"/>
    <property type="match status" value="1"/>
</dbReference>
<proteinExistence type="predicted"/>
<dbReference type="RefSeq" id="WP_075711695.1">
    <property type="nucleotide sequence ID" value="NZ_MJIE01000001.1"/>
</dbReference>
<dbReference type="GO" id="GO:0006772">
    <property type="term" value="P:thiamine metabolic process"/>
    <property type="evidence" value="ECO:0007669"/>
    <property type="project" value="UniProtKB-UniRule"/>
</dbReference>
<evidence type="ECO:0000259" key="6">
    <source>
        <dbReference type="SMART" id="SM00983"/>
    </source>
</evidence>
<dbReference type="InterPro" id="IPR007371">
    <property type="entry name" value="TPK_catalytic"/>
</dbReference>
<dbReference type="InterPro" id="IPR036371">
    <property type="entry name" value="TPK_B1-bd_sf"/>
</dbReference>
<dbReference type="Gene3D" id="3.40.50.10240">
    <property type="entry name" value="Thiamin pyrophosphokinase, catalytic domain"/>
    <property type="match status" value="1"/>
</dbReference>
<evidence type="ECO:0000313" key="8">
    <source>
        <dbReference type="Proteomes" id="UP000187404"/>
    </source>
</evidence>
<evidence type="ECO:0000256" key="4">
    <source>
        <dbReference type="ARBA" id="ARBA00022840"/>
    </source>
</evidence>